<gene>
    <name evidence="2" type="ORF">ACFL6M_05790</name>
</gene>
<feature type="chain" id="PRO_5046516112" evidence="1">
    <location>
        <begin position="27"/>
        <end position="218"/>
    </location>
</feature>
<dbReference type="Proteomes" id="UP001593833">
    <property type="component" value="Unassembled WGS sequence"/>
</dbReference>
<evidence type="ECO:0000313" key="3">
    <source>
        <dbReference type="Proteomes" id="UP001593833"/>
    </source>
</evidence>
<dbReference type="EMBL" id="JBHPKH010000073">
    <property type="protein sequence ID" value="MFC1573094.1"/>
    <property type="molecule type" value="Genomic_DNA"/>
</dbReference>
<accession>A0ABV6YLP5</accession>
<reference evidence="2 3" key="1">
    <citation type="submission" date="2024-09" db="EMBL/GenBank/DDBJ databases">
        <authorList>
            <person name="D'Angelo T."/>
        </authorList>
    </citation>
    <scope>NUCLEOTIDE SEQUENCE [LARGE SCALE GENOMIC DNA]</scope>
    <source>
        <strain evidence="2">SAG AM-320-E07</strain>
    </source>
</reference>
<feature type="signal peptide" evidence="1">
    <location>
        <begin position="1"/>
        <end position="26"/>
    </location>
</feature>
<sequence>LGGQGKMKRLISALISLALAGGAASASVPHPDNSTVLPADGFATPRLVGIPSDVDKTDLAEDWISNTVVTIMNNDTPPAPIESCFVTLELVGPGVNLCFCDLYPPVWCGFTDATGRIVLYQPFGGCSWGVGFNVLIRADAIPLRMYQWIVSPDWNQDRGDCEMSVADFTVFGWAWSGDPSNIQPLCSDYDGDGTCSVTDFTIFGYAWSEGDCTELRHP</sequence>
<keyword evidence="3" id="KW-1185">Reference proteome</keyword>
<evidence type="ECO:0000313" key="2">
    <source>
        <dbReference type="EMBL" id="MFC1573094.1"/>
    </source>
</evidence>
<comment type="caution">
    <text evidence="2">The sequence shown here is derived from an EMBL/GenBank/DDBJ whole genome shotgun (WGS) entry which is preliminary data.</text>
</comment>
<keyword evidence="1" id="KW-0732">Signal</keyword>
<protein>
    <submittedName>
        <fullName evidence="2">Uncharacterized protein</fullName>
    </submittedName>
</protein>
<feature type="non-terminal residue" evidence="2">
    <location>
        <position position="1"/>
    </location>
</feature>
<organism evidence="2 3">
    <name type="scientific">Eiseniibacteriota bacterium</name>
    <dbReference type="NCBI Taxonomy" id="2212470"/>
    <lineage>
        <taxon>Bacteria</taxon>
        <taxon>Candidatus Eiseniibacteriota</taxon>
    </lineage>
</organism>
<evidence type="ECO:0000256" key="1">
    <source>
        <dbReference type="SAM" id="SignalP"/>
    </source>
</evidence>
<name>A0ABV6YLP5_UNCEI</name>
<proteinExistence type="predicted"/>